<organism evidence="1 2">
    <name type="scientific">Artomyces pyxidatus</name>
    <dbReference type="NCBI Taxonomy" id="48021"/>
    <lineage>
        <taxon>Eukaryota</taxon>
        <taxon>Fungi</taxon>
        <taxon>Dikarya</taxon>
        <taxon>Basidiomycota</taxon>
        <taxon>Agaricomycotina</taxon>
        <taxon>Agaricomycetes</taxon>
        <taxon>Russulales</taxon>
        <taxon>Auriscalpiaceae</taxon>
        <taxon>Artomyces</taxon>
    </lineage>
</organism>
<proteinExistence type="predicted"/>
<keyword evidence="2" id="KW-1185">Reference proteome</keyword>
<protein>
    <submittedName>
        <fullName evidence="1">Uncharacterized protein</fullName>
    </submittedName>
</protein>
<dbReference type="EMBL" id="MU277190">
    <property type="protein sequence ID" value="KAI0067461.1"/>
    <property type="molecule type" value="Genomic_DNA"/>
</dbReference>
<reference evidence="1" key="2">
    <citation type="journal article" date="2022" name="New Phytol.">
        <title>Evolutionary transition to the ectomycorrhizal habit in the genomes of a hyperdiverse lineage of mushroom-forming fungi.</title>
        <authorList>
            <person name="Looney B."/>
            <person name="Miyauchi S."/>
            <person name="Morin E."/>
            <person name="Drula E."/>
            <person name="Courty P.E."/>
            <person name="Kohler A."/>
            <person name="Kuo A."/>
            <person name="LaButti K."/>
            <person name="Pangilinan J."/>
            <person name="Lipzen A."/>
            <person name="Riley R."/>
            <person name="Andreopoulos W."/>
            <person name="He G."/>
            <person name="Johnson J."/>
            <person name="Nolan M."/>
            <person name="Tritt A."/>
            <person name="Barry K.W."/>
            <person name="Grigoriev I.V."/>
            <person name="Nagy L.G."/>
            <person name="Hibbett D."/>
            <person name="Henrissat B."/>
            <person name="Matheny P.B."/>
            <person name="Labbe J."/>
            <person name="Martin F.M."/>
        </authorList>
    </citation>
    <scope>NUCLEOTIDE SEQUENCE</scope>
    <source>
        <strain evidence="1">HHB10654</strain>
    </source>
</reference>
<evidence type="ECO:0000313" key="2">
    <source>
        <dbReference type="Proteomes" id="UP000814140"/>
    </source>
</evidence>
<evidence type="ECO:0000313" key="1">
    <source>
        <dbReference type="EMBL" id="KAI0067461.1"/>
    </source>
</evidence>
<comment type="caution">
    <text evidence="1">The sequence shown here is derived from an EMBL/GenBank/DDBJ whole genome shotgun (WGS) entry which is preliminary data.</text>
</comment>
<accession>A0ACB8TGF4</accession>
<reference evidence="1" key="1">
    <citation type="submission" date="2021-03" db="EMBL/GenBank/DDBJ databases">
        <authorList>
            <consortium name="DOE Joint Genome Institute"/>
            <person name="Ahrendt S."/>
            <person name="Looney B.P."/>
            <person name="Miyauchi S."/>
            <person name="Morin E."/>
            <person name="Drula E."/>
            <person name="Courty P.E."/>
            <person name="Chicoki N."/>
            <person name="Fauchery L."/>
            <person name="Kohler A."/>
            <person name="Kuo A."/>
            <person name="Labutti K."/>
            <person name="Pangilinan J."/>
            <person name="Lipzen A."/>
            <person name="Riley R."/>
            <person name="Andreopoulos W."/>
            <person name="He G."/>
            <person name="Johnson J."/>
            <person name="Barry K.W."/>
            <person name="Grigoriev I.V."/>
            <person name="Nagy L."/>
            <person name="Hibbett D."/>
            <person name="Henrissat B."/>
            <person name="Matheny P.B."/>
            <person name="Labbe J."/>
            <person name="Martin F."/>
        </authorList>
    </citation>
    <scope>NUCLEOTIDE SEQUENCE</scope>
    <source>
        <strain evidence="1">HHB10654</strain>
    </source>
</reference>
<sequence>MAELSNNPFIDHNSSVSSRYPNIATSPQPTANPQYAPQWQQQQQPQQSLYPQSNPSFLGAQPTGYPQAQQQWPQQTGFQQPQQPYSPGGFQPSSSFGQQLVGQVNNLATGYPQQQQQQQAQYTGYPQQQGYGNNANGGGFAPQQTGYGQQQQPYAGNGYLAQFDPYSQLSQLQNTPTSPTASSFSAGNAPSSYQEHPRAFIQSHKAELEAWDAVTWKQALNAFENLKIAWEARKRVAETRVQALGGTPGASTGGGFFGGGQQGGYGGYGAGYGGYQAQQQQELERVNMIYKEAVGHIDTIAASSLQMSEVFTGYRHSGDLASKRRVRESCNAALQGLPDYPPQTL</sequence>
<gene>
    <name evidence="1" type="ORF">BV25DRAFT_1819808</name>
</gene>
<name>A0ACB8TGF4_9AGAM</name>
<dbReference type="Proteomes" id="UP000814140">
    <property type="component" value="Unassembled WGS sequence"/>
</dbReference>